<accession>A0A834VG26</accession>
<evidence type="ECO:0000313" key="4">
    <source>
        <dbReference type="EnsemblMetazoa" id="KAF7492268.1"/>
    </source>
</evidence>
<reference evidence="4" key="3">
    <citation type="submission" date="2022-06" db="UniProtKB">
        <authorList>
            <consortium name="EnsemblMetazoa"/>
        </authorList>
    </citation>
    <scope>IDENTIFICATION</scope>
</reference>
<dbReference type="GO" id="GO:0005829">
    <property type="term" value="C:cytosol"/>
    <property type="evidence" value="ECO:0007669"/>
    <property type="project" value="GOC"/>
</dbReference>
<dbReference type="GO" id="GO:0000938">
    <property type="term" value="C:GARP complex"/>
    <property type="evidence" value="ECO:0007669"/>
    <property type="project" value="TreeGrafter"/>
</dbReference>
<dbReference type="InterPro" id="IPR048319">
    <property type="entry name" value="Vps52_CC"/>
</dbReference>
<dbReference type="PANTHER" id="PTHR14190">
    <property type="entry name" value="SUPPRESSOR OF ACTIN MUTATIONS 2/VACUOLAR PROTEIN SORTING 52"/>
    <property type="match status" value="1"/>
</dbReference>
<dbReference type="EnsemblMetazoa" id="SSS_5867s_mrna">
    <property type="protein sequence ID" value="KAF7492268.1"/>
    <property type="gene ID" value="SSS_5867"/>
</dbReference>
<evidence type="ECO:0000313" key="5">
    <source>
        <dbReference type="Proteomes" id="UP000070412"/>
    </source>
</evidence>
<evidence type="ECO:0000259" key="2">
    <source>
        <dbReference type="Pfam" id="PF04129"/>
    </source>
</evidence>
<reference evidence="3" key="2">
    <citation type="submission" date="2020-01" db="EMBL/GenBank/DDBJ databases">
        <authorList>
            <person name="Korhonen P.K.K."/>
            <person name="Guangxu M.G."/>
            <person name="Wang T.W."/>
            <person name="Stroehlein A.J.S."/>
            <person name="Young N.D."/>
            <person name="Ang C.-S.A."/>
            <person name="Fernando D.W.F."/>
            <person name="Lu H.L."/>
            <person name="Taylor S.T."/>
            <person name="Ehtesham M.E.M."/>
            <person name="Najaraj S.H.N."/>
            <person name="Harsha G.H.G."/>
            <person name="Madugundu A.M."/>
            <person name="Renuse S.R."/>
            <person name="Holt D.H."/>
            <person name="Pandey A.P."/>
            <person name="Papenfuss A.P."/>
            <person name="Gasser R.B.G."/>
            <person name="Fischer K.F."/>
        </authorList>
    </citation>
    <scope>NUCLEOTIDE SEQUENCE</scope>
    <source>
        <strain evidence="3">SSS_KF_BRIS2020</strain>
    </source>
</reference>
<name>A0A834VG26_SARSC</name>
<dbReference type="GO" id="GO:0007041">
    <property type="term" value="P:lysosomal transport"/>
    <property type="evidence" value="ECO:0007669"/>
    <property type="project" value="TreeGrafter"/>
</dbReference>
<dbReference type="PANTHER" id="PTHR14190:SF7">
    <property type="entry name" value="VACUOLAR PROTEIN SORTING-ASSOCIATED PROTEIN 52 HOMOLOG"/>
    <property type="match status" value="1"/>
</dbReference>
<dbReference type="Pfam" id="PF04129">
    <property type="entry name" value="Vps52_CC"/>
    <property type="match status" value="1"/>
</dbReference>
<keyword evidence="5" id="KW-1185">Reference proteome</keyword>
<evidence type="ECO:0000256" key="1">
    <source>
        <dbReference type="ARBA" id="ARBA00017083"/>
    </source>
</evidence>
<dbReference type="Proteomes" id="UP000070412">
    <property type="component" value="Unassembled WGS sequence"/>
</dbReference>
<proteinExistence type="predicted"/>
<protein>
    <recommendedName>
        <fullName evidence="1">Vacuolar protein sorting-associated protein 52 homolog</fullName>
    </recommendedName>
</protein>
<dbReference type="EMBL" id="WVUK01000056">
    <property type="protein sequence ID" value="KAF7492268.1"/>
    <property type="molecule type" value="Genomic_DNA"/>
</dbReference>
<dbReference type="GO" id="GO:0042147">
    <property type="term" value="P:retrograde transport, endosome to Golgi"/>
    <property type="evidence" value="ECO:0007669"/>
    <property type="project" value="TreeGrafter"/>
</dbReference>
<dbReference type="GO" id="GO:0032456">
    <property type="term" value="P:endocytic recycling"/>
    <property type="evidence" value="ECO:0007669"/>
    <property type="project" value="TreeGrafter"/>
</dbReference>
<dbReference type="OrthoDB" id="19482at2759"/>
<organism evidence="3">
    <name type="scientific">Sarcoptes scabiei</name>
    <name type="common">Itch mite</name>
    <name type="synonym">Acarus scabiei</name>
    <dbReference type="NCBI Taxonomy" id="52283"/>
    <lineage>
        <taxon>Eukaryota</taxon>
        <taxon>Metazoa</taxon>
        <taxon>Ecdysozoa</taxon>
        <taxon>Arthropoda</taxon>
        <taxon>Chelicerata</taxon>
        <taxon>Arachnida</taxon>
        <taxon>Acari</taxon>
        <taxon>Acariformes</taxon>
        <taxon>Sarcoptiformes</taxon>
        <taxon>Astigmata</taxon>
        <taxon>Psoroptidia</taxon>
        <taxon>Sarcoptoidea</taxon>
        <taxon>Sarcoptidae</taxon>
        <taxon>Sarcoptinae</taxon>
        <taxon>Sarcoptes</taxon>
    </lineage>
</organism>
<feature type="domain" description="Vps52 coiled-coil" evidence="2">
    <location>
        <begin position="59"/>
        <end position="164"/>
    </location>
</feature>
<dbReference type="GO" id="GO:0019905">
    <property type="term" value="F:syntaxin binding"/>
    <property type="evidence" value="ECO:0007669"/>
    <property type="project" value="TreeGrafter"/>
</dbReference>
<dbReference type="InterPro" id="IPR007258">
    <property type="entry name" value="Vps52"/>
</dbReference>
<sequence length="171" mass="20339">MEQLDSASKHLKEKNNYDETIVKEILESNIDLREYSDNRCDSRTNRRYVVCVSSRFKQYLPRILSLQELSASLNIRLKNKKEIRNQMTEFIDDILIPESVIKHIVETPVSEKEFLEQLIILDHKISFVKEQSFREAKSCMDVMEILNNLKSKAIIKIREYILKKYFHAKNQ</sequence>
<evidence type="ECO:0000313" key="3">
    <source>
        <dbReference type="EMBL" id="KAF7492268.1"/>
    </source>
</evidence>
<dbReference type="GO" id="GO:0006896">
    <property type="term" value="P:Golgi to vacuole transport"/>
    <property type="evidence" value="ECO:0007669"/>
    <property type="project" value="TreeGrafter"/>
</dbReference>
<dbReference type="AlphaFoldDB" id="A0A834VG26"/>
<reference evidence="5" key="1">
    <citation type="journal article" date="2020" name="PLoS Negl. Trop. Dis.">
        <title>High-quality nuclear genome for Sarcoptes scabiei-A critical resource for a neglected parasite.</title>
        <authorList>
            <person name="Korhonen P.K."/>
            <person name="Gasser R.B."/>
            <person name="Ma G."/>
            <person name="Wang T."/>
            <person name="Stroehlein A.J."/>
            <person name="Young N.D."/>
            <person name="Ang C.S."/>
            <person name="Fernando D.D."/>
            <person name="Lu H.C."/>
            <person name="Taylor S."/>
            <person name="Reynolds S.L."/>
            <person name="Mofiz E."/>
            <person name="Najaraj S.H."/>
            <person name="Gowda H."/>
            <person name="Madugundu A."/>
            <person name="Renuse S."/>
            <person name="Holt D."/>
            <person name="Pandey A."/>
            <person name="Papenfuss A.T."/>
            <person name="Fischer K."/>
        </authorList>
    </citation>
    <scope>NUCLEOTIDE SEQUENCE [LARGE SCALE GENOMIC DNA]</scope>
</reference>
<gene>
    <name evidence="3" type="ORF">SSS_5867</name>
</gene>